<evidence type="ECO:0000313" key="1">
    <source>
        <dbReference type="EMBL" id="TNV70607.1"/>
    </source>
</evidence>
<dbReference type="Proteomes" id="UP000785679">
    <property type="component" value="Unassembled WGS sequence"/>
</dbReference>
<accession>A0A8J8STN6</accession>
<reference evidence="1" key="1">
    <citation type="submission" date="2019-06" db="EMBL/GenBank/DDBJ databases">
        <authorList>
            <person name="Zheng W."/>
        </authorList>
    </citation>
    <scope>NUCLEOTIDE SEQUENCE</scope>
    <source>
        <strain evidence="1">QDHG01</strain>
    </source>
</reference>
<name>A0A8J8STN6_HALGN</name>
<sequence length="143" mass="16184">MVCRFRHIELVGGQGQLRVRRDAASQLYLRNVADSLLNYGTSMRQRVCLARILIAQGLQIQSFTPRPAKATLLTSRTYYQDKSRLKSRHLNIQNLAILVTSTQLAGPISQKLYGINQRRANIISNQIAQLRVSLFKSAGFKLK</sequence>
<keyword evidence="2" id="KW-1185">Reference proteome</keyword>
<dbReference type="AlphaFoldDB" id="A0A8J8STN6"/>
<gene>
    <name evidence="1" type="ORF">FGO68_gene2099</name>
</gene>
<comment type="caution">
    <text evidence="1">The sequence shown here is derived from an EMBL/GenBank/DDBJ whole genome shotgun (WGS) entry which is preliminary data.</text>
</comment>
<protein>
    <submittedName>
        <fullName evidence="1">Uncharacterized protein</fullName>
    </submittedName>
</protein>
<evidence type="ECO:0000313" key="2">
    <source>
        <dbReference type="Proteomes" id="UP000785679"/>
    </source>
</evidence>
<dbReference type="EMBL" id="RRYP01035080">
    <property type="protein sequence ID" value="TNV70607.1"/>
    <property type="molecule type" value="Genomic_DNA"/>
</dbReference>
<proteinExistence type="predicted"/>
<organism evidence="1 2">
    <name type="scientific">Halteria grandinella</name>
    <dbReference type="NCBI Taxonomy" id="5974"/>
    <lineage>
        <taxon>Eukaryota</taxon>
        <taxon>Sar</taxon>
        <taxon>Alveolata</taxon>
        <taxon>Ciliophora</taxon>
        <taxon>Intramacronucleata</taxon>
        <taxon>Spirotrichea</taxon>
        <taxon>Stichotrichia</taxon>
        <taxon>Sporadotrichida</taxon>
        <taxon>Halteriidae</taxon>
        <taxon>Halteria</taxon>
    </lineage>
</organism>